<dbReference type="Proteomes" id="UP000650467">
    <property type="component" value="Unassembled WGS sequence"/>
</dbReference>
<keyword evidence="3" id="KW-1185">Reference proteome</keyword>
<protein>
    <submittedName>
        <fullName evidence="2">Uncharacterized protein</fullName>
    </submittedName>
</protein>
<proteinExistence type="predicted"/>
<dbReference type="OrthoDB" id="532577at2759"/>
<comment type="caution">
    <text evidence="2">The sequence shown here is derived from an EMBL/GenBank/DDBJ whole genome shotgun (WGS) entry which is preliminary data.</text>
</comment>
<reference evidence="2" key="1">
    <citation type="journal article" date="2020" name="bioRxiv">
        <title>Comparative genomics of Chlamydomonas.</title>
        <authorList>
            <person name="Craig R.J."/>
            <person name="Hasan A.R."/>
            <person name="Ness R.W."/>
            <person name="Keightley P.D."/>
        </authorList>
    </citation>
    <scope>NUCLEOTIDE SEQUENCE</scope>
    <source>
        <strain evidence="2">SAG 7.73</strain>
    </source>
</reference>
<evidence type="ECO:0000313" key="2">
    <source>
        <dbReference type="EMBL" id="KAG2432641.1"/>
    </source>
</evidence>
<dbReference type="EMBL" id="JAEHOC010000021">
    <property type="protein sequence ID" value="KAG2432641.1"/>
    <property type="molecule type" value="Genomic_DNA"/>
</dbReference>
<keyword evidence="1" id="KW-0732">Signal</keyword>
<evidence type="ECO:0000313" key="3">
    <source>
        <dbReference type="Proteomes" id="UP000650467"/>
    </source>
</evidence>
<dbReference type="PROSITE" id="PS51257">
    <property type="entry name" value="PROKAR_LIPOPROTEIN"/>
    <property type="match status" value="1"/>
</dbReference>
<accession>A0A835W1G8</accession>
<organism evidence="2 3">
    <name type="scientific">Chlamydomonas incerta</name>
    <dbReference type="NCBI Taxonomy" id="51695"/>
    <lineage>
        <taxon>Eukaryota</taxon>
        <taxon>Viridiplantae</taxon>
        <taxon>Chlorophyta</taxon>
        <taxon>core chlorophytes</taxon>
        <taxon>Chlorophyceae</taxon>
        <taxon>CS clade</taxon>
        <taxon>Chlamydomonadales</taxon>
        <taxon>Chlamydomonadaceae</taxon>
        <taxon>Chlamydomonas</taxon>
    </lineage>
</organism>
<sequence>MQFIRAPAVSLVVLTVAACLSFAHGQDGSPALFNLTARYEGSSLASIFGVSDDSVINQAVVTAWQAQLAQRASAFLAVPLYQVVVRSFAIEQQAVGVRRRSRKLSGLDLALAAVSGSSSGSGSSSRRHLLQSGEGAAVALLATFDVLDTRPDAHAAWDFTALAGALGAASVTVNGVDSSAGVIVGFFAPPPPSPRPGAAALRGQPPLAPTLFAYFDSMLAPGAQGRSREVVWYDDSDFLEERQDGTPLNLVWRNKTACFTRPTCGACSRAWGATAAPYVVTLYFRDPVQLATIAIRQVNAPAVKSVQLLPWPAVNISGAPAPRAGFLGTPVFNETKDITPCPGTLTVTLPRKRSGLAEPVPAGGSQYGLPKALRRSAVGGVVITLSAPPAGASQRTVVEWVRFTGRALYPLDASEYTM</sequence>
<name>A0A835W1G8_CHLIN</name>
<gene>
    <name evidence="2" type="ORF">HXX76_008981</name>
</gene>
<evidence type="ECO:0000256" key="1">
    <source>
        <dbReference type="SAM" id="SignalP"/>
    </source>
</evidence>
<dbReference type="AlphaFoldDB" id="A0A835W1G8"/>
<feature type="signal peptide" evidence="1">
    <location>
        <begin position="1"/>
        <end position="25"/>
    </location>
</feature>
<feature type="chain" id="PRO_5032972126" evidence="1">
    <location>
        <begin position="26"/>
        <end position="418"/>
    </location>
</feature>